<proteinExistence type="predicted"/>
<sequence length="135" mass="14871">MQPMIFVNLPVKDLKAAMAFYTALGFSNNPHFTDETAACMVWSEQIYVMLLTHAKWHSFTTRPIPAATSSEVMLALACDKREAVDTMTGAAAKHGGTADINPVQDLGFMYSRAFTDPDGHIWELFWMDPAAVPSA</sequence>
<dbReference type="PANTHER" id="PTHR36503:SF2">
    <property type="entry name" value="BLR2408 PROTEIN"/>
    <property type="match status" value="1"/>
</dbReference>
<reference evidence="2 3" key="1">
    <citation type="journal article" date="2023" name="Ecotoxicol. Environ. Saf.">
        <title>Mercury remediation potential of mercury-resistant strain Rheinheimera metallidurans sp. nov. isolated from a municipal waste dumping site.</title>
        <authorList>
            <person name="Yadav V."/>
            <person name="Manjhi A."/>
            <person name="Vadakedath N."/>
        </authorList>
    </citation>
    <scope>NUCLEOTIDE SEQUENCE [LARGE SCALE GENOMIC DNA]</scope>
    <source>
        <strain evidence="2 3">E-49</strain>
    </source>
</reference>
<feature type="domain" description="VOC" evidence="1">
    <location>
        <begin position="3"/>
        <end position="127"/>
    </location>
</feature>
<evidence type="ECO:0000313" key="2">
    <source>
        <dbReference type="EMBL" id="MEH8017908.1"/>
    </source>
</evidence>
<dbReference type="InterPro" id="IPR037523">
    <property type="entry name" value="VOC_core"/>
</dbReference>
<gene>
    <name evidence="2" type="ORF">MN202_11725</name>
</gene>
<dbReference type="PROSITE" id="PS51819">
    <property type="entry name" value="VOC"/>
    <property type="match status" value="1"/>
</dbReference>
<dbReference type="InterPro" id="IPR004360">
    <property type="entry name" value="Glyas_Fos-R_dOase_dom"/>
</dbReference>
<comment type="caution">
    <text evidence="2">The sequence shown here is derived from an EMBL/GenBank/DDBJ whole genome shotgun (WGS) entry which is preliminary data.</text>
</comment>
<dbReference type="RefSeq" id="WP_335736317.1">
    <property type="nucleotide sequence ID" value="NZ_JALAAR010000009.1"/>
</dbReference>
<dbReference type="Gene3D" id="3.10.180.10">
    <property type="entry name" value="2,3-Dihydroxybiphenyl 1,2-Dioxygenase, domain 1"/>
    <property type="match status" value="1"/>
</dbReference>
<accession>A0ABU8C7L1</accession>
<evidence type="ECO:0000313" key="3">
    <source>
        <dbReference type="Proteomes" id="UP001375382"/>
    </source>
</evidence>
<keyword evidence="3" id="KW-1185">Reference proteome</keyword>
<name>A0ABU8C7L1_9GAMM</name>
<dbReference type="EMBL" id="JALAAR010000009">
    <property type="protein sequence ID" value="MEH8017908.1"/>
    <property type="molecule type" value="Genomic_DNA"/>
</dbReference>
<dbReference type="PANTHER" id="PTHR36503">
    <property type="entry name" value="BLR2520 PROTEIN"/>
    <property type="match status" value="1"/>
</dbReference>
<protein>
    <submittedName>
        <fullName evidence="2">VOC family protein</fullName>
    </submittedName>
</protein>
<dbReference type="Pfam" id="PF00903">
    <property type="entry name" value="Glyoxalase"/>
    <property type="match status" value="1"/>
</dbReference>
<dbReference type="InterPro" id="IPR029068">
    <property type="entry name" value="Glyas_Bleomycin-R_OHBP_Dase"/>
</dbReference>
<evidence type="ECO:0000259" key="1">
    <source>
        <dbReference type="PROSITE" id="PS51819"/>
    </source>
</evidence>
<organism evidence="2 3">
    <name type="scientific">Rheinheimera muenzenbergensis</name>
    <dbReference type="NCBI Taxonomy" id="1193628"/>
    <lineage>
        <taxon>Bacteria</taxon>
        <taxon>Pseudomonadati</taxon>
        <taxon>Pseudomonadota</taxon>
        <taxon>Gammaproteobacteria</taxon>
        <taxon>Chromatiales</taxon>
        <taxon>Chromatiaceae</taxon>
        <taxon>Rheinheimera</taxon>
    </lineage>
</organism>
<dbReference type="SUPFAM" id="SSF54593">
    <property type="entry name" value="Glyoxalase/Bleomycin resistance protein/Dihydroxybiphenyl dioxygenase"/>
    <property type="match status" value="1"/>
</dbReference>
<dbReference type="Proteomes" id="UP001375382">
    <property type="component" value="Unassembled WGS sequence"/>
</dbReference>